<evidence type="ECO:0000313" key="2">
    <source>
        <dbReference type="Proteomes" id="UP000287651"/>
    </source>
</evidence>
<name>A0A426X2L8_ENSVE</name>
<dbReference type="EMBL" id="AMZH03028397">
    <property type="protein sequence ID" value="RRT33713.1"/>
    <property type="molecule type" value="Genomic_DNA"/>
</dbReference>
<proteinExistence type="predicted"/>
<dbReference type="Proteomes" id="UP000287651">
    <property type="component" value="Unassembled WGS sequence"/>
</dbReference>
<reference evidence="1 2" key="1">
    <citation type="journal article" date="2014" name="Agronomy (Basel)">
        <title>A Draft Genome Sequence for Ensete ventricosum, the Drought-Tolerant Tree Against Hunger.</title>
        <authorList>
            <person name="Harrison J."/>
            <person name="Moore K.A."/>
            <person name="Paszkiewicz K."/>
            <person name="Jones T."/>
            <person name="Grant M."/>
            <person name="Ambacheew D."/>
            <person name="Muzemil S."/>
            <person name="Studholme D.J."/>
        </authorList>
    </citation>
    <scope>NUCLEOTIDE SEQUENCE [LARGE SCALE GENOMIC DNA]</scope>
</reference>
<organism evidence="1 2">
    <name type="scientific">Ensete ventricosum</name>
    <name type="common">Abyssinian banana</name>
    <name type="synonym">Musa ensete</name>
    <dbReference type="NCBI Taxonomy" id="4639"/>
    <lineage>
        <taxon>Eukaryota</taxon>
        <taxon>Viridiplantae</taxon>
        <taxon>Streptophyta</taxon>
        <taxon>Embryophyta</taxon>
        <taxon>Tracheophyta</taxon>
        <taxon>Spermatophyta</taxon>
        <taxon>Magnoliopsida</taxon>
        <taxon>Liliopsida</taxon>
        <taxon>Zingiberales</taxon>
        <taxon>Musaceae</taxon>
        <taxon>Ensete</taxon>
    </lineage>
</organism>
<comment type="caution">
    <text evidence="1">The sequence shown here is derived from an EMBL/GenBank/DDBJ whole genome shotgun (WGS) entry which is preliminary data.</text>
</comment>
<protein>
    <submittedName>
        <fullName evidence="1">Uncharacterized protein</fullName>
    </submittedName>
</protein>
<gene>
    <name evidence="1" type="ORF">B296_00054163</name>
</gene>
<dbReference type="AlphaFoldDB" id="A0A426X2L8"/>
<accession>A0A426X2L8</accession>
<sequence length="72" mass="8314">MVGSRWKFIRRFAEGIRKLAGNTKGDCRKKDRRTCRKIIGVYGTGIVGWRVFVEHFVGIVGWRVFVDGQRDA</sequence>
<evidence type="ECO:0000313" key="1">
    <source>
        <dbReference type="EMBL" id="RRT33713.1"/>
    </source>
</evidence>